<evidence type="ECO:0000313" key="2">
    <source>
        <dbReference type="EMBL" id="GFO52152.1"/>
    </source>
</evidence>
<dbReference type="InterPro" id="IPR025325">
    <property type="entry name" value="DUF4231"/>
</dbReference>
<evidence type="ECO:0000256" key="1">
    <source>
        <dbReference type="SAM" id="Phobius"/>
    </source>
</evidence>
<keyword evidence="1" id="KW-1133">Transmembrane helix</keyword>
<reference evidence="2 3" key="1">
    <citation type="submission" date="2020-06" db="EMBL/GenBank/DDBJ databases">
        <title>Draft genome sequence of Lactic acid bacteria from Okinawan-style tofu.</title>
        <authorList>
            <person name="Takara I."/>
            <person name="Ikematsu S."/>
        </authorList>
    </citation>
    <scope>NUCLEOTIDE SEQUENCE [LARGE SCALE GENOMIC DNA]</scope>
    <source>
        <strain evidence="3">lg38</strain>
    </source>
</reference>
<dbReference type="AlphaFoldDB" id="A0A6L2ZVU1"/>
<dbReference type="RefSeq" id="WP_165706602.1">
    <property type="nucleotide sequence ID" value="NZ_BLXU01000008.1"/>
</dbReference>
<comment type="caution">
    <text evidence="2">The sequence shown here is derived from an EMBL/GenBank/DDBJ whole genome shotgun (WGS) entry which is preliminary data.</text>
</comment>
<protein>
    <recommendedName>
        <fullName evidence="4">DUF4231 domain-containing protein</fullName>
    </recommendedName>
</protein>
<name>A0A6L2ZVU1_9LACT</name>
<proteinExistence type="predicted"/>
<feature type="transmembrane region" description="Helical" evidence="1">
    <location>
        <begin position="39"/>
        <end position="58"/>
    </location>
</feature>
<dbReference type="NCBIfam" id="NF033634">
    <property type="entry name" value="SLATT_1"/>
    <property type="match status" value="1"/>
</dbReference>
<evidence type="ECO:0000313" key="3">
    <source>
        <dbReference type="Proteomes" id="UP000504756"/>
    </source>
</evidence>
<dbReference type="Proteomes" id="UP000504756">
    <property type="component" value="Unassembled WGS sequence"/>
</dbReference>
<keyword evidence="1" id="KW-0812">Transmembrane</keyword>
<dbReference type="Pfam" id="PF14015">
    <property type="entry name" value="DUF4231"/>
    <property type="match status" value="1"/>
</dbReference>
<feature type="transmembrane region" description="Helical" evidence="1">
    <location>
        <begin position="64"/>
        <end position="84"/>
    </location>
</feature>
<evidence type="ECO:0008006" key="4">
    <source>
        <dbReference type="Google" id="ProtNLM"/>
    </source>
</evidence>
<organism evidence="2 3">
    <name type="scientific">Lactococcus garvieae</name>
    <dbReference type="NCBI Taxonomy" id="1363"/>
    <lineage>
        <taxon>Bacteria</taxon>
        <taxon>Bacillati</taxon>
        <taxon>Bacillota</taxon>
        <taxon>Bacilli</taxon>
        <taxon>Lactobacillales</taxon>
        <taxon>Streptococcaceae</taxon>
        <taxon>Lactococcus</taxon>
    </lineage>
</organism>
<gene>
    <name evidence="2" type="ORF">ikelab_14270</name>
</gene>
<accession>A0A6L2ZVU1</accession>
<dbReference type="EMBL" id="BLXU01000008">
    <property type="protein sequence ID" value="GFO52152.1"/>
    <property type="molecule type" value="Genomic_DNA"/>
</dbReference>
<keyword evidence="1" id="KW-0472">Membrane</keyword>
<sequence length="158" mass="18787">MDLDDFKNQNEVDELAYLKERLNEQIEWYDKKSKTNKKWYLFLKTISYICMALTPFILAVGWPIYYSGGTSLVTLICESIMSLFNYKDLWITYRQTTELLTKERVMFQTSTGIYRETEFPFADLVERCETIISKENINWTNLTQNDKKPKVEEKQNGV</sequence>